<accession>A0A0W0X0M3</accession>
<evidence type="ECO:0000313" key="1">
    <source>
        <dbReference type="EMBL" id="KTD38072.1"/>
    </source>
</evidence>
<sequence length="60" mass="6886">MECINELKDSLNVYFGWNKARMTCFVNMLLALLATRAVNLNKLACVVFGDAIQSSRYRRI</sequence>
<dbReference type="EMBL" id="LNYP01000029">
    <property type="protein sequence ID" value="KTD38072.1"/>
    <property type="molecule type" value="Genomic_DNA"/>
</dbReference>
<dbReference type="Proteomes" id="UP000054858">
    <property type="component" value="Unassembled WGS sequence"/>
</dbReference>
<gene>
    <name evidence="1" type="ORF">Loak_1748</name>
</gene>
<reference evidence="1 2" key="1">
    <citation type="submission" date="2015-11" db="EMBL/GenBank/DDBJ databases">
        <title>Genomic analysis of 38 Legionella species identifies large and diverse effector repertoires.</title>
        <authorList>
            <person name="Burstein D."/>
            <person name="Amaro F."/>
            <person name="Zusman T."/>
            <person name="Lifshitz Z."/>
            <person name="Cohen O."/>
            <person name="Gilbert J.A."/>
            <person name="Pupko T."/>
            <person name="Shuman H.A."/>
            <person name="Segal G."/>
        </authorList>
    </citation>
    <scope>NUCLEOTIDE SEQUENCE [LARGE SCALE GENOMIC DNA]</scope>
    <source>
        <strain evidence="1 2">Oak Ridge-10</strain>
    </source>
</reference>
<comment type="caution">
    <text evidence="1">The sequence shown here is derived from an EMBL/GenBank/DDBJ whole genome shotgun (WGS) entry which is preliminary data.</text>
</comment>
<name>A0A0W0X0M3_9GAMM</name>
<proteinExistence type="predicted"/>
<protein>
    <submittedName>
        <fullName evidence="1">Putative Transposase (IS4 family)</fullName>
    </submittedName>
</protein>
<evidence type="ECO:0000313" key="2">
    <source>
        <dbReference type="Proteomes" id="UP000054858"/>
    </source>
</evidence>
<dbReference type="PATRIC" id="fig|29423.5.peg.1832"/>
<dbReference type="AlphaFoldDB" id="A0A0W0X0M3"/>
<organism evidence="1 2">
    <name type="scientific">Legionella oakridgensis</name>
    <dbReference type="NCBI Taxonomy" id="29423"/>
    <lineage>
        <taxon>Bacteria</taxon>
        <taxon>Pseudomonadati</taxon>
        <taxon>Pseudomonadota</taxon>
        <taxon>Gammaproteobacteria</taxon>
        <taxon>Legionellales</taxon>
        <taxon>Legionellaceae</taxon>
        <taxon>Legionella</taxon>
    </lineage>
</organism>